<gene>
    <name evidence="1" type="ORF">BCF89_10526</name>
</gene>
<evidence type="ECO:0000313" key="1">
    <source>
        <dbReference type="EMBL" id="PZV99897.1"/>
    </source>
</evidence>
<protein>
    <submittedName>
        <fullName evidence="1">Uncharacterized protein</fullName>
    </submittedName>
</protein>
<keyword evidence="2" id="KW-1185">Reference proteome</keyword>
<dbReference type="NCBIfam" id="NF045891">
    <property type="entry name" value="ICE_Mbov_0400"/>
    <property type="match status" value="1"/>
</dbReference>
<organism evidence="1 2">
    <name type="scientific">Metamycoplasma auris</name>
    <dbReference type="NCBI Taxonomy" id="51363"/>
    <lineage>
        <taxon>Bacteria</taxon>
        <taxon>Bacillati</taxon>
        <taxon>Mycoplasmatota</taxon>
        <taxon>Mycoplasmoidales</taxon>
        <taxon>Metamycoplasmataceae</taxon>
        <taxon>Metamycoplasma</taxon>
    </lineage>
</organism>
<reference evidence="1 2" key="1">
    <citation type="submission" date="2018-06" db="EMBL/GenBank/DDBJ databases">
        <title>Genomic Encyclopedia of Archaeal and Bacterial Type Strains, Phase II (KMG-II): from individual species to whole genera.</title>
        <authorList>
            <person name="Goeker M."/>
        </authorList>
    </citation>
    <scope>NUCLEOTIDE SEQUENCE [LARGE SCALE GENOMIC DNA]</scope>
    <source>
        <strain evidence="1 2">ATCC 51348</strain>
    </source>
</reference>
<dbReference type="AlphaFoldDB" id="A0A2W7G8I3"/>
<dbReference type="RefSeq" id="WP_111518603.1">
    <property type="nucleotide sequence ID" value="NZ_QKUB01000005.1"/>
</dbReference>
<accession>A0A2W7G8I3</accession>
<dbReference type="EMBL" id="QKUB01000005">
    <property type="protein sequence ID" value="PZV99897.1"/>
    <property type="molecule type" value="Genomic_DNA"/>
</dbReference>
<name>A0A2W7G8I3_9BACT</name>
<dbReference type="OrthoDB" id="397790at2"/>
<evidence type="ECO:0000313" key="2">
    <source>
        <dbReference type="Proteomes" id="UP000249646"/>
    </source>
</evidence>
<dbReference type="Proteomes" id="UP000249646">
    <property type="component" value="Unassembled WGS sequence"/>
</dbReference>
<comment type="caution">
    <text evidence="1">The sequence shown here is derived from an EMBL/GenBank/DDBJ whole genome shotgun (WGS) entry which is preliminary data.</text>
</comment>
<sequence>MSKLLVGKVYKQRKKENTFVIAKDKYGNDIIGHGINRPFLIFYSDDKVYYLSTKSISDKNRELTVQDKGNLVLKKDLYGNDKEIAINCSVINVMDRGLFESLYEEDNKLNNYLTSASTYDKVMEKLHDNLNNIQYFEVDSFDSDRTIWKLPSETIKNKDICEEIITTYNEEIKWKYRDLIYKDEDKFYSLVEEEFEEIAKQNKKTNILGDDGGLVL</sequence>
<proteinExistence type="predicted"/>